<proteinExistence type="predicted"/>
<comment type="caution">
    <text evidence="1">The sequence shown here is derived from an EMBL/GenBank/DDBJ whole genome shotgun (WGS) entry which is preliminary data.</text>
</comment>
<evidence type="ECO:0000313" key="1">
    <source>
        <dbReference type="EMBL" id="TXG77461.1"/>
    </source>
</evidence>
<protein>
    <submittedName>
        <fullName evidence="1">Uncharacterized protein</fullName>
    </submittedName>
</protein>
<evidence type="ECO:0000313" key="2">
    <source>
        <dbReference type="Proteomes" id="UP000321026"/>
    </source>
</evidence>
<gene>
    <name evidence="1" type="ORF">E6Q11_02745</name>
</gene>
<organism evidence="1 2">
    <name type="scientific">Candidatus Dojkabacteria bacterium</name>
    <dbReference type="NCBI Taxonomy" id="2099670"/>
    <lineage>
        <taxon>Bacteria</taxon>
        <taxon>Candidatus Dojkabacteria</taxon>
    </lineage>
</organism>
<dbReference type="EMBL" id="SSDS01000045">
    <property type="protein sequence ID" value="TXG77461.1"/>
    <property type="molecule type" value="Genomic_DNA"/>
</dbReference>
<reference evidence="1 2" key="1">
    <citation type="submission" date="2018-09" db="EMBL/GenBank/DDBJ databases">
        <title>Metagenome Assembled Genomes from an Advanced Water Purification Facility.</title>
        <authorList>
            <person name="Stamps B.W."/>
            <person name="Spear J.R."/>
        </authorList>
    </citation>
    <scope>NUCLEOTIDE SEQUENCE [LARGE SCALE GENOMIC DNA]</scope>
    <source>
        <strain evidence="1">Bin_63_2</strain>
    </source>
</reference>
<sequence length="97" mass="11335">MTNRDALGRFTTGNQVAYAGWQGLVQRRFAGDRAAARAWFAQLGRWAYGLNYRKPNGEYARWVKQPFRQHPGQPETFAAEYRQRFEFSLADVQPMEF</sequence>
<dbReference type="Proteomes" id="UP000321026">
    <property type="component" value="Unassembled WGS sequence"/>
</dbReference>
<name>A0A5C7J7I2_9BACT</name>
<dbReference type="AlphaFoldDB" id="A0A5C7J7I2"/>
<accession>A0A5C7J7I2</accession>